<dbReference type="Proteomes" id="UP000267223">
    <property type="component" value="Unassembled WGS sequence"/>
</dbReference>
<feature type="region of interest" description="Disordered" evidence="1">
    <location>
        <begin position="1"/>
        <end position="23"/>
    </location>
</feature>
<evidence type="ECO:0000256" key="1">
    <source>
        <dbReference type="SAM" id="MobiDB-lite"/>
    </source>
</evidence>
<sequence>MKKEKRPPKTPQPPPEEAVPTPSEEEIANLLSRLHVPPGVALNDIFLDNQDMADQLHICKRVLTNMRKNGELSYTQLSKNGKVFYLKQEIANMLKQNIVIGKNSPLRKTGLKCMGALIALSSICSPDLAELVNRLMPA</sequence>
<dbReference type="AlphaFoldDB" id="A0A3M9N8B7"/>
<organism evidence="2 3">
    <name type="scientific">Hanamia caeni</name>
    <dbReference type="NCBI Taxonomy" id="2294116"/>
    <lineage>
        <taxon>Bacteria</taxon>
        <taxon>Pseudomonadati</taxon>
        <taxon>Bacteroidota</taxon>
        <taxon>Chitinophagia</taxon>
        <taxon>Chitinophagales</taxon>
        <taxon>Chitinophagaceae</taxon>
        <taxon>Hanamia</taxon>
    </lineage>
</organism>
<dbReference type="OrthoDB" id="1028798at2"/>
<proteinExistence type="predicted"/>
<dbReference type="GO" id="GO:0003677">
    <property type="term" value="F:DNA binding"/>
    <property type="evidence" value="ECO:0007669"/>
    <property type="project" value="UniProtKB-KW"/>
</dbReference>
<gene>
    <name evidence="2" type="ORF">EFY79_18465</name>
</gene>
<evidence type="ECO:0000313" key="2">
    <source>
        <dbReference type="EMBL" id="RNI33605.1"/>
    </source>
</evidence>
<comment type="caution">
    <text evidence="2">The sequence shown here is derived from an EMBL/GenBank/DDBJ whole genome shotgun (WGS) entry which is preliminary data.</text>
</comment>
<dbReference type="EMBL" id="RJJR01000018">
    <property type="protein sequence ID" value="RNI33605.1"/>
    <property type="molecule type" value="Genomic_DNA"/>
</dbReference>
<evidence type="ECO:0000313" key="3">
    <source>
        <dbReference type="Proteomes" id="UP000267223"/>
    </source>
</evidence>
<reference evidence="2 3" key="1">
    <citation type="submission" date="2018-11" db="EMBL/GenBank/DDBJ databases">
        <title>Draft genome sequence of Ferruginibacter sp. BO-59.</title>
        <authorList>
            <person name="Im W.T."/>
        </authorList>
    </citation>
    <scope>NUCLEOTIDE SEQUENCE [LARGE SCALE GENOMIC DNA]</scope>
    <source>
        <strain evidence="2 3">BO-59</strain>
    </source>
</reference>
<dbReference type="RefSeq" id="WP_123122230.1">
    <property type="nucleotide sequence ID" value="NZ_RJJR01000018.1"/>
</dbReference>
<keyword evidence="3" id="KW-1185">Reference proteome</keyword>
<accession>A0A3M9N8B7</accession>
<protein>
    <submittedName>
        <fullName evidence="2">DNA-binding protein</fullName>
    </submittedName>
</protein>
<keyword evidence="2" id="KW-0238">DNA-binding</keyword>
<name>A0A3M9N8B7_9BACT</name>